<name>A0AAD9KLK3_RIDPI</name>
<proteinExistence type="predicted"/>
<accession>A0AAD9KLK3</accession>
<evidence type="ECO:0000259" key="2">
    <source>
        <dbReference type="Pfam" id="PF24748"/>
    </source>
</evidence>
<feature type="chain" id="PRO_5042117335" description="Galaxin-like repeats domain-containing protein" evidence="1">
    <location>
        <begin position="23"/>
        <end position="130"/>
    </location>
</feature>
<keyword evidence="4" id="KW-1185">Reference proteome</keyword>
<reference evidence="3" key="1">
    <citation type="journal article" date="2023" name="Mol. Biol. Evol.">
        <title>Third-Generation Sequencing Reveals the Adaptive Role of the Epigenome in Three Deep-Sea Polychaetes.</title>
        <authorList>
            <person name="Perez M."/>
            <person name="Aroh O."/>
            <person name="Sun Y."/>
            <person name="Lan Y."/>
            <person name="Juniper S.K."/>
            <person name="Young C.R."/>
            <person name="Angers B."/>
            <person name="Qian P.Y."/>
        </authorList>
    </citation>
    <scope>NUCLEOTIDE SEQUENCE</scope>
    <source>
        <strain evidence="3">R07B-5</strain>
    </source>
</reference>
<dbReference type="PROSITE" id="PS51257">
    <property type="entry name" value="PROKAR_LIPOPROTEIN"/>
    <property type="match status" value="1"/>
</dbReference>
<organism evidence="3 4">
    <name type="scientific">Ridgeia piscesae</name>
    <name type="common">Tubeworm</name>
    <dbReference type="NCBI Taxonomy" id="27915"/>
    <lineage>
        <taxon>Eukaryota</taxon>
        <taxon>Metazoa</taxon>
        <taxon>Spiralia</taxon>
        <taxon>Lophotrochozoa</taxon>
        <taxon>Annelida</taxon>
        <taxon>Polychaeta</taxon>
        <taxon>Sedentaria</taxon>
        <taxon>Canalipalpata</taxon>
        <taxon>Sabellida</taxon>
        <taxon>Siboglinidae</taxon>
        <taxon>Ridgeia</taxon>
    </lineage>
</organism>
<evidence type="ECO:0000313" key="4">
    <source>
        <dbReference type="Proteomes" id="UP001209878"/>
    </source>
</evidence>
<dbReference type="Proteomes" id="UP001209878">
    <property type="component" value="Unassembled WGS sequence"/>
</dbReference>
<dbReference type="InterPro" id="IPR056601">
    <property type="entry name" value="Galaxin_dom"/>
</dbReference>
<dbReference type="Pfam" id="PF24748">
    <property type="entry name" value="Galaxin_repeat"/>
    <property type="match status" value="1"/>
</dbReference>
<evidence type="ECO:0000313" key="3">
    <source>
        <dbReference type="EMBL" id="KAK2173541.1"/>
    </source>
</evidence>
<feature type="domain" description="Galaxin-like repeats" evidence="2">
    <location>
        <begin position="44"/>
        <end position="125"/>
    </location>
</feature>
<dbReference type="EMBL" id="JAODUO010000867">
    <property type="protein sequence ID" value="KAK2173541.1"/>
    <property type="molecule type" value="Genomic_DNA"/>
</dbReference>
<keyword evidence="1" id="KW-0732">Signal</keyword>
<sequence length="130" mass="14702">MKVICVVAVCLVLACSVQDASSLGWNDFSSYWFPYYWRTQTTSVTSYSMCGAVRFDTVRHVCCSGRVLPRLDGCKCCGRTTYQVTERMCCEGTITYRLYGYNSCCGGRGYNSYTYRCCRGVIISRLSTCF</sequence>
<feature type="signal peptide" evidence="1">
    <location>
        <begin position="1"/>
        <end position="22"/>
    </location>
</feature>
<protein>
    <recommendedName>
        <fullName evidence="2">Galaxin-like repeats domain-containing protein</fullName>
    </recommendedName>
</protein>
<evidence type="ECO:0000256" key="1">
    <source>
        <dbReference type="SAM" id="SignalP"/>
    </source>
</evidence>
<comment type="caution">
    <text evidence="3">The sequence shown here is derived from an EMBL/GenBank/DDBJ whole genome shotgun (WGS) entry which is preliminary data.</text>
</comment>
<dbReference type="AlphaFoldDB" id="A0AAD9KLK3"/>
<gene>
    <name evidence="3" type="ORF">NP493_868g02017</name>
</gene>